<dbReference type="EnsemblMetazoa" id="XM_022805644">
    <property type="protein sequence ID" value="XP_022661379"/>
    <property type="gene ID" value="LOC111250417"/>
</dbReference>
<evidence type="ECO:0000256" key="11">
    <source>
        <dbReference type="ARBA" id="ARBA00023212"/>
    </source>
</evidence>
<dbReference type="OrthoDB" id="3176171at2759"/>
<reference evidence="19" key="1">
    <citation type="submission" date="2021-01" db="UniProtKB">
        <authorList>
            <consortium name="EnsemblMetazoa"/>
        </authorList>
    </citation>
    <scope>IDENTIFICATION</scope>
</reference>
<evidence type="ECO:0000256" key="13">
    <source>
        <dbReference type="ARBA" id="ARBA00061030"/>
    </source>
</evidence>
<evidence type="ECO:0000313" key="20">
    <source>
        <dbReference type="Proteomes" id="UP000594260"/>
    </source>
</evidence>
<dbReference type="OMA" id="NWDTARM"/>
<dbReference type="GO" id="GO:0051301">
    <property type="term" value="P:cell division"/>
    <property type="evidence" value="ECO:0007669"/>
    <property type="project" value="UniProtKB-KW"/>
</dbReference>
<keyword evidence="6" id="KW-0498">Mitosis</keyword>
<dbReference type="FunFam" id="3.40.850.10:FF:000012">
    <property type="entry name" value="Kinesin-like protein"/>
    <property type="match status" value="1"/>
</dbReference>
<dbReference type="AlphaFoldDB" id="A0A7M7MA90"/>
<keyword evidence="12" id="KW-0131">Cell cycle</keyword>
<keyword evidence="10 14" id="KW-0505">Motor protein</keyword>
<keyword evidence="8 14" id="KW-0067">ATP-binding</keyword>
<keyword evidence="7" id="KW-0159">Chromosome partition</keyword>
<dbReference type="GO" id="GO:0008017">
    <property type="term" value="F:microtubule binding"/>
    <property type="evidence" value="ECO:0007669"/>
    <property type="project" value="InterPro"/>
</dbReference>
<feature type="compositionally biased region" description="Low complexity" evidence="17">
    <location>
        <begin position="136"/>
        <end position="146"/>
    </location>
</feature>
<organism evidence="19 20">
    <name type="scientific">Varroa destructor</name>
    <name type="common">Honeybee mite</name>
    <dbReference type="NCBI Taxonomy" id="109461"/>
    <lineage>
        <taxon>Eukaryota</taxon>
        <taxon>Metazoa</taxon>
        <taxon>Ecdysozoa</taxon>
        <taxon>Arthropoda</taxon>
        <taxon>Chelicerata</taxon>
        <taxon>Arachnida</taxon>
        <taxon>Acari</taxon>
        <taxon>Parasitiformes</taxon>
        <taxon>Mesostigmata</taxon>
        <taxon>Gamasina</taxon>
        <taxon>Dermanyssoidea</taxon>
        <taxon>Varroidae</taxon>
        <taxon>Varroa</taxon>
    </lineage>
</organism>
<dbReference type="SUPFAM" id="SSF52540">
    <property type="entry name" value="P-loop containing nucleoside triphosphate hydrolases"/>
    <property type="match status" value="1"/>
</dbReference>
<dbReference type="InterPro" id="IPR027417">
    <property type="entry name" value="P-loop_NTPase"/>
</dbReference>
<dbReference type="Pfam" id="PF00225">
    <property type="entry name" value="Kinesin"/>
    <property type="match status" value="1"/>
</dbReference>
<evidence type="ECO:0000256" key="9">
    <source>
        <dbReference type="ARBA" id="ARBA00023054"/>
    </source>
</evidence>
<evidence type="ECO:0000256" key="4">
    <source>
        <dbReference type="ARBA" id="ARBA00022701"/>
    </source>
</evidence>
<dbReference type="Pfam" id="PF22923">
    <property type="entry name" value="KIF2A-like_1st"/>
    <property type="match status" value="1"/>
</dbReference>
<evidence type="ECO:0000313" key="19">
    <source>
        <dbReference type="EnsemblMetazoa" id="XP_022661379"/>
    </source>
</evidence>
<dbReference type="Gene3D" id="3.40.850.10">
    <property type="entry name" value="Kinesin motor domain"/>
    <property type="match status" value="1"/>
</dbReference>
<accession>A0A7M7MA90</accession>
<keyword evidence="9 16" id="KW-0175">Coiled coil</keyword>
<dbReference type="InterPro" id="IPR036961">
    <property type="entry name" value="Kinesin_motor_dom_sf"/>
</dbReference>
<evidence type="ECO:0000256" key="1">
    <source>
        <dbReference type="ARBA" id="ARBA00004647"/>
    </source>
</evidence>
<feature type="coiled-coil region" evidence="16">
    <location>
        <begin position="732"/>
        <end position="759"/>
    </location>
</feature>
<dbReference type="KEGG" id="vde:111250417"/>
<comment type="similarity">
    <text evidence="13">Belongs to the TRAFAC class myosin-kinesin ATPase superfamily. Kinesin family. KIN-13 subfamily.</text>
</comment>
<dbReference type="Proteomes" id="UP000594260">
    <property type="component" value="Unplaced"/>
</dbReference>
<dbReference type="GO" id="GO:0003777">
    <property type="term" value="F:microtubule motor activity"/>
    <property type="evidence" value="ECO:0007669"/>
    <property type="project" value="InterPro"/>
</dbReference>
<dbReference type="CDD" id="cd01367">
    <property type="entry name" value="KISc_KIF2_like"/>
    <property type="match status" value="1"/>
</dbReference>
<dbReference type="InterPro" id="IPR019821">
    <property type="entry name" value="Kinesin_motor_CS"/>
</dbReference>
<keyword evidence="11" id="KW-0206">Cytoskeleton</keyword>
<evidence type="ECO:0000256" key="6">
    <source>
        <dbReference type="ARBA" id="ARBA00022776"/>
    </source>
</evidence>
<dbReference type="GO" id="GO:0005828">
    <property type="term" value="C:kinetochore microtubule"/>
    <property type="evidence" value="ECO:0007669"/>
    <property type="project" value="UniProtKB-ARBA"/>
</dbReference>
<feature type="region of interest" description="Disordered" evidence="17">
    <location>
        <begin position="180"/>
        <end position="273"/>
    </location>
</feature>
<evidence type="ECO:0000256" key="8">
    <source>
        <dbReference type="ARBA" id="ARBA00022840"/>
    </source>
</evidence>
<sequence>MLTVGVDVSIQRTSGKVHSAKVTEINERNRTVTVEWFENGDTKGKEVSLMDIVALNPQYFVGAPSPNLSATGPRLERIAIAPVGAIVQPQHYGRTTQINGSTTRVAVVDNDFVAPAPPQHKKQIAKPAVSGGTGVTGPVVPPHSGSLNRSANNTFKLRASMTAVTADNNNSNYAVINKTSKVEKENSKEQQQTATQQQTTTPVTPVTPVTPQESEAPRSGATDNGQDKNPVVRKSVAMSKVDEIKKNREERRAKQAEAMAHKQEMTKNSSNNKNWEFGNMIKEYRQQLNISGLNINEPVLDHKICVAVRKRPLNKRESARGEVDVVTIPNRDTILVHEPKTKLDLTRYLDHSNFRFDYAFDEGVDNELVYRFTAKPLVKTVFDGGMATCFAYGQTGSGKTHTMGGNFSGKGQDCSKGIYYMATRDIFTILRQPKYASQNLVVTASYFEIYAGKVFDLLNGKDMLRVLEDAKGQVQVCGLTEIPVHSVDEVLELIQKGSSDRTSGQTQVNANSSRSHAVFQISLRKATRLHGKFSLIDLAGNERGADTASADQRTRMEGAEINKSLLALKECIRALGRKNASHTPFRSSKLTHILKDSFIGENTRTCMIAMISPGMASCENSLNTLRYADRVKELGAENPLERQEREDRELENIVDVDDDDALYDGDQISSEMLELTQAVSHLQELEEDLLEAHREMIEVYPKFTVQLRQIMDVTKRVDYDMVEYVGRMTDLIEENKQYIERMEARCRAMRQQMQEEEKISMALKRPTHY</sequence>
<dbReference type="PANTHER" id="PTHR47971:SF8">
    <property type="entry name" value="KINESIN-LIKE PROTEIN"/>
    <property type="match status" value="1"/>
</dbReference>
<feature type="compositionally biased region" description="Basic and acidic residues" evidence="17">
    <location>
        <begin position="240"/>
        <end position="265"/>
    </location>
</feature>
<evidence type="ECO:0000256" key="12">
    <source>
        <dbReference type="ARBA" id="ARBA00023306"/>
    </source>
</evidence>
<evidence type="ECO:0000256" key="15">
    <source>
        <dbReference type="RuleBase" id="RU000394"/>
    </source>
</evidence>
<keyword evidence="5 14" id="KW-0547">Nucleotide-binding</keyword>
<dbReference type="RefSeq" id="XP_022661379.1">
    <property type="nucleotide sequence ID" value="XM_022805644.1"/>
</dbReference>
<proteinExistence type="inferred from homology"/>
<dbReference type="InterPro" id="IPR001752">
    <property type="entry name" value="Kinesin_motor_dom"/>
</dbReference>
<name>A0A7M7MA90_VARDE</name>
<feature type="binding site" evidence="14">
    <location>
        <begin position="393"/>
        <end position="400"/>
    </location>
    <ligand>
        <name>ATP</name>
        <dbReference type="ChEBI" id="CHEBI:30616"/>
    </ligand>
</feature>
<dbReference type="InterPro" id="IPR054473">
    <property type="entry name" value="KIF2A-like_N"/>
</dbReference>
<evidence type="ECO:0000256" key="3">
    <source>
        <dbReference type="ARBA" id="ARBA00022618"/>
    </source>
</evidence>
<evidence type="ECO:0000256" key="2">
    <source>
        <dbReference type="ARBA" id="ARBA00022490"/>
    </source>
</evidence>
<dbReference type="GO" id="GO:0007018">
    <property type="term" value="P:microtubule-based movement"/>
    <property type="evidence" value="ECO:0007669"/>
    <property type="project" value="InterPro"/>
</dbReference>
<dbReference type="GO" id="GO:0007059">
    <property type="term" value="P:chromosome segregation"/>
    <property type="evidence" value="ECO:0007669"/>
    <property type="project" value="UniProtKB-KW"/>
</dbReference>
<evidence type="ECO:0000256" key="17">
    <source>
        <dbReference type="SAM" id="MobiDB-lite"/>
    </source>
</evidence>
<dbReference type="PROSITE" id="PS00411">
    <property type="entry name" value="KINESIN_MOTOR_1"/>
    <property type="match status" value="1"/>
</dbReference>
<feature type="region of interest" description="Disordered" evidence="17">
    <location>
        <begin position="116"/>
        <end position="150"/>
    </location>
</feature>
<keyword evidence="3" id="KW-0132">Cell division</keyword>
<dbReference type="GO" id="GO:0007019">
    <property type="term" value="P:microtubule depolymerization"/>
    <property type="evidence" value="ECO:0007669"/>
    <property type="project" value="TreeGrafter"/>
</dbReference>
<evidence type="ECO:0000256" key="5">
    <source>
        <dbReference type="ARBA" id="ARBA00022741"/>
    </source>
</evidence>
<dbReference type="InParanoid" id="A0A7M7MA90"/>
<dbReference type="GO" id="GO:0005524">
    <property type="term" value="F:ATP binding"/>
    <property type="evidence" value="ECO:0007669"/>
    <property type="project" value="UniProtKB-UniRule"/>
</dbReference>
<evidence type="ECO:0000256" key="7">
    <source>
        <dbReference type="ARBA" id="ARBA00022829"/>
    </source>
</evidence>
<keyword evidence="2" id="KW-0963">Cytoplasm</keyword>
<keyword evidence="20" id="KW-1185">Reference proteome</keyword>
<dbReference type="PRINTS" id="PR00380">
    <property type="entry name" value="KINESINHEAVY"/>
</dbReference>
<feature type="domain" description="Kinesin motor" evidence="18">
    <location>
        <begin position="303"/>
        <end position="634"/>
    </location>
</feature>
<protein>
    <recommendedName>
        <fullName evidence="15">Kinesin-like protein</fullName>
    </recommendedName>
</protein>
<evidence type="ECO:0000256" key="14">
    <source>
        <dbReference type="PROSITE-ProRule" id="PRU00283"/>
    </source>
</evidence>
<dbReference type="FunCoup" id="A0A7M7MA90">
    <property type="interactions" value="769"/>
</dbReference>
<dbReference type="PANTHER" id="PTHR47971">
    <property type="entry name" value="KINESIN-RELATED PROTEIN 6"/>
    <property type="match status" value="1"/>
</dbReference>
<evidence type="ECO:0000256" key="10">
    <source>
        <dbReference type="ARBA" id="ARBA00023175"/>
    </source>
</evidence>
<dbReference type="GO" id="GO:0000922">
    <property type="term" value="C:spindle pole"/>
    <property type="evidence" value="ECO:0007669"/>
    <property type="project" value="UniProtKB-SubCell"/>
</dbReference>
<comment type="subcellular location">
    <subcellularLocation>
        <location evidence="1">Cytoplasm</location>
        <location evidence="1">Cytoskeleton</location>
        <location evidence="1">Spindle pole</location>
    </subcellularLocation>
</comment>
<feature type="compositionally biased region" description="Low complexity" evidence="17">
    <location>
        <begin position="190"/>
        <end position="212"/>
    </location>
</feature>
<dbReference type="SMART" id="SM00129">
    <property type="entry name" value="KISc"/>
    <property type="match status" value="1"/>
</dbReference>
<dbReference type="InterPro" id="IPR027640">
    <property type="entry name" value="Kinesin-like_fam"/>
</dbReference>
<keyword evidence="4 15" id="KW-0493">Microtubule</keyword>
<evidence type="ECO:0000256" key="16">
    <source>
        <dbReference type="SAM" id="Coils"/>
    </source>
</evidence>
<dbReference type="GeneID" id="111250417"/>
<dbReference type="PROSITE" id="PS50067">
    <property type="entry name" value="KINESIN_MOTOR_2"/>
    <property type="match status" value="1"/>
</dbReference>
<evidence type="ECO:0000259" key="18">
    <source>
        <dbReference type="PROSITE" id="PS50067"/>
    </source>
</evidence>